<dbReference type="Gene3D" id="3.40.50.300">
    <property type="entry name" value="P-loop containing nucleotide triphosphate hydrolases"/>
    <property type="match status" value="1"/>
</dbReference>
<reference evidence="1" key="1">
    <citation type="journal article" date="2014" name="Int. J. Syst. Evol. Microbiol.">
        <title>Complete genome sequence of Corynebacterium casei LMG S-19264T (=DSM 44701T), isolated from a smear-ripened cheese.</title>
        <authorList>
            <consortium name="US DOE Joint Genome Institute (JGI-PGF)"/>
            <person name="Walter F."/>
            <person name="Albersmeier A."/>
            <person name="Kalinowski J."/>
            <person name="Ruckert C."/>
        </authorList>
    </citation>
    <scope>NUCLEOTIDE SEQUENCE</scope>
    <source>
        <strain evidence="1">CCM 7905</strain>
    </source>
</reference>
<name>A0A917CWC9_9NOCA</name>
<dbReference type="AlphaFoldDB" id="A0A917CWC9"/>
<keyword evidence="2" id="KW-1185">Reference proteome</keyword>
<dbReference type="SUPFAM" id="SSF52540">
    <property type="entry name" value="P-loop containing nucleoside triphosphate hydrolases"/>
    <property type="match status" value="1"/>
</dbReference>
<protein>
    <submittedName>
        <fullName evidence="1">ATPase</fullName>
    </submittedName>
</protein>
<comment type="caution">
    <text evidence="1">The sequence shown here is derived from an EMBL/GenBank/DDBJ whole genome shotgun (WGS) entry which is preliminary data.</text>
</comment>
<organism evidence="1 2">
    <name type="scientific">Rhodococcoides trifolii</name>
    <dbReference type="NCBI Taxonomy" id="908250"/>
    <lineage>
        <taxon>Bacteria</taxon>
        <taxon>Bacillati</taxon>
        <taxon>Actinomycetota</taxon>
        <taxon>Actinomycetes</taxon>
        <taxon>Mycobacteriales</taxon>
        <taxon>Nocardiaceae</taxon>
        <taxon>Rhodococcoides</taxon>
    </lineage>
</organism>
<gene>
    <name evidence="1" type="ORF">GCM10007304_14180</name>
</gene>
<evidence type="ECO:0000313" key="1">
    <source>
        <dbReference type="EMBL" id="GGG01353.1"/>
    </source>
</evidence>
<dbReference type="InterPro" id="IPR027417">
    <property type="entry name" value="P-loop_NTPase"/>
</dbReference>
<reference evidence="1" key="2">
    <citation type="submission" date="2020-09" db="EMBL/GenBank/DDBJ databases">
        <authorList>
            <person name="Sun Q."/>
            <person name="Sedlacek I."/>
        </authorList>
    </citation>
    <scope>NUCLEOTIDE SEQUENCE</scope>
    <source>
        <strain evidence="1">CCM 7905</strain>
    </source>
</reference>
<accession>A0A917CWC9</accession>
<dbReference type="EMBL" id="BMCU01000002">
    <property type="protein sequence ID" value="GGG01353.1"/>
    <property type="molecule type" value="Genomic_DNA"/>
</dbReference>
<evidence type="ECO:0000313" key="2">
    <source>
        <dbReference type="Proteomes" id="UP000654257"/>
    </source>
</evidence>
<sequence>MWQGTTAQLAGLYPFAAAAGAQVRGVPLGRHLHTAEPIGLDPAQWLKDGLVTNTGIWVQMQPGVGKSTLLKRLGMGLVGFGFMMVVPGDLKNEYTPLVNAMGGQVFEVGRGLHCVNPLDLGPMRDAITAATGSTKDQLLETARTRRLDLLEGLLVIGGSKRLDPTWRLYLARAVDLVDDARETYGLDHTIPDILNVMTQGPQALRDVIVADNDFDYRRETRDFRNTLRLMVEGPIRGLFDRPSSFEISRDSPALSLGLKAIERDSSDVVAAAMLCAQAWCSAVIDSQQAVGTRRNIYVPRDEMWRALRSGSGLVDLMDRGTRMDRNDGVVTAYSTHSMTDLDALPTEQDRAKAKGLAARNGIKVYGGMDHAELSRVNEISPLTNRERSLLASWQAPPTWVPGQAHPGRGKYIIKSGARLGLPVAVTLTRSEQVLYDTDQAFADIERSDVIAHLRRGRVA</sequence>
<proteinExistence type="predicted"/>
<dbReference type="Proteomes" id="UP000654257">
    <property type="component" value="Unassembled WGS sequence"/>
</dbReference>